<dbReference type="EMBL" id="JACHCF010000006">
    <property type="protein sequence ID" value="MBB5621970.1"/>
    <property type="molecule type" value="Genomic_DNA"/>
</dbReference>
<evidence type="ECO:0000313" key="1">
    <source>
        <dbReference type="EMBL" id="MBB5621970.1"/>
    </source>
</evidence>
<name>A0A7W9DLA6_9SPHI</name>
<dbReference type="Proteomes" id="UP000537718">
    <property type="component" value="Unassembled WGS sequence"/>
</dbReference>
<dbReference type="AlphaFoldDB" id="A0A7W9DLA6"/>
<accession>A0A7W9DLA6</accession>
<proteinExistence type="predicted"/>
<protein>
    <submittedName>
        <fullName evidence="1">Uncharacterized protein</fullName>
    </submittedName>
</protein>
<comment type="caution">
    <text evidence="1">The sequence shown here is derived from an EMBL/GenBank/DDBJ whole genome shotgun (WGS) entry which is preliminary data.</text>
</comment>
<evidence type="ECO:0000313" key="2">
    <source>
        <dbReference type="Proteomes" id="UP000537718"/>
    </source>
</evidence>
<gene>
    <name evidence="1" type="ORF">HDE69_003033</name>
</gene>
<sequence>MAARTFTGLLPASSYYVYARVSRSSLVGSWVISESIITAEQEAGYWNLQSGVLFPVVEGRRDHEFTKGMTFIIGDQIKAGVLMDISGLNFFNLTNSTFNLGASNNGIDYGVTLANTLTAQNIVIGYGDYVSGIGNNGSWPLYIGASSSQRPETAKFRVSRDGTMYAKEGVFEGKITAGPGSKIGDIIIDAAGKINISGTKVEIDPNAFIRVANGGGADFSDAEMSIPFKTPVTKKPGSIWLGDGATAGIPSGGGSSYFSSLLDVALTNQANGQVPMWNGTKWVNSNVVADLSALGSFAYRNTIYGNDINTSPANATVDIGVAQYMRWKNYGNGHILFDASNGTSPTGSVVDNKNSSNAWAPTFPTLMGWNGNSTYGVRVDSARIADSWNGAGAYINIDAAVNTYMMGLGYDGNWHPIGAGNLLNFLGIQAGNYLRKNVESIINAGSADNYRGNVVTFAYASSGTPYNGTLVSLGGFNDGRYDLQLNTTYWGADRLAFRNRNGDANNWNTWRSLLWNSYDETVTFTGGTGTSYNLATLQLMTATRAPNLSFHWQGVVASSISIERSGRIAIMDNPGTNYENLIANNITANGSVTSGDWFYTSGRCGLFSSTYQIGLQPLENNRWNFYTNSADNISLSLTAQGVAKGYIYGDAAGNFGFLDGAGNWALRYEKTTSHWIGSSFKTDNWFRSTGGSGWYNETYQGGIYMEDYSWVRVYNGKGLLVEGALGVQSYCFKSTGTGFKSYNHRGMIGSYDQTDAADKIIWTIGDQWNELATMYGLGYCYNNAWGEHELFMAQAGSKTVYFGLGSGSIFARGRIKASVVQALTQLIIPTSRPGSPEPGSIWIA</sequence>
<reference evidence="1 2" key="1">
    <citation type="submission" date="2020-08" db="EMBL/GenBank/DDBJ databases">
        <title>Genomic Encyclopedia of Type Strains, Phase IV (KMG-V): Genome sequencing to study the core and pangenomes of soil and plant-associated prokaryotes.</title>
        <authorList>
            <person name="Whitman W."/>
        </authorList>
    </citation>
    <scope>NUCLEOTIDE SEQUENCE [LARGE SCALE GENOMIC DNA]</scope>
    <source>
        <strain evidence="1 2">MP7CTX6</strain>
    </source>
</reference>
<organism evidence="1 2">
    <name type="scientific">Pedobacter cryoconitis</name>
    <dbReference type="NCBI Taxonomy" id="188932"/>
    <lineage>
        <taxon>Bacteria</taxon>
        <taxon>Pseudomonadati</taxon>
        <taxon>Bacteroidota</taxon>
        <taxon>Sphingobacteriia</taxon>
        <taxon>Sphingobacteriales</taxon>
        <taxon>Sphingobacteriaceae</taxon>
        <taxon>Pedobacter</taxon>
    </lineage>
</organism>